<dbReference type="RefSeq" id="XP_002508650.1">
    <property type="nucleotide sequence ID" value="XM_002508604.1"/>
</dbReference>
<dbReference type="InParanoid" id="C1FI05"/>
<accession>C1FI05</accession>
<protein>
    <submittedName>
        <fullName evidence="2">Uncharacterized protein</fullName>
    </submittedName>
</protein>
<feature type="compositionally biased region" description="Basic residues" evidence="1">
    <location>
        <begin position="106"/>
        <end position="120"/>
    </location>
</feature>
<feature type="region of interest" description="Disordered" evidence="1">
    <location>
        <begin position="425"/>
        <end position="453"/>
    </location>
</feature>
<gene>
    <name evidence="2" type="ORF">MICPUN_113897</name>
</gene>
<keyword evidence="3" id="KW-1185">Reference proteome</keyword>
<dbReference type="EMBL" id="CP001576">
    <property type="protein sequence ID" value="ACO69908.1"/>
    <property type="molecule type" value="Genomic_DNA"/>
</dbReference>
<evidence type="ECO:0000256" key="1">
    <source>
        <dbReference type="SAM" id="MobiDB-lite"/>
    </source>
</evidence>
<evidence type="ECO:0000313" key="2">
    <source>
        <dbReference type="EMBL" id="ACO69908.1"/>
    </source>
</evidence>
<dbReference type="KEGG" id="mis:MICPUN_113897"/>
<dbReference type="GeneID" id="8246661"/>
<feature type="compositionally biased region" description="Acidic residues" evidence="1">
    <location>
        <begin position="170"/>
        <end position="182"/>
    </location>
</feature>
<dbReference type="Gene3D" id="1.25.10.90">
    <property type="match status" value="1"/>
</dbReference>
<feature type="compositionally biased region" description="Polar residues" evidence="1">
    <location>
        <begin position="145"/>
        <end position="154"/>
    </location>
</feature>
<evidence type="ECO:0000313" key="3">
    <source>
        <dbReference type="Proteomes" id="UP000002009"/>
    </source>
</evidence>
<organism evidence="2 3">
    <name type="scientific">Micromonas commoda (strain RCC299 / NOUM17 / CCMP2709)</name>
    <name type="common">Picoplanktonic green alga</name>
    <dbReference type="NCBI Taxonomy" id="296587"/>
    <lineage>
        <taxon>Eukaryota</taxon>
        <taxon>Viridiplantae</taxon>
        <taxon>Chlorophyta</taxon>
        <taxon>Mamiellophyceae</taxon>
        <taxon>Mamiellales</taxon>
        <taxon>Mamiellaceae</taxon>
        <taxon>Micromonas</taxon>
    </lineage>
</organism>
<sequence length="453" mass="48781">MEPREEGERLARDIQSRLEAHAQASTREWFQTQGLGRWRGCEQACIRARTLEAEQEGRPCDASAAAWWGEARYHASLELMRSEFADDKLSGMTMFQVRERPESRARARAHRSQKTKKKSPRLSSDPRAPSAPRRATRPTPRLTTVSRPQSTASQELVLPDPNVSARLFGDEDDDEEDDDDESSSPRPAGSSMSIADADAKPSGEFLPDALALFDDPSARGVHDWSTSDAIAFKVLGPYVAAHPRRRRTARFVLAWATRPSSRGSPPVNPYRRRAGVVAFLNYVDGETDAGVITHADSSNDAFPRSGRGLASSPVTHRGRGGDGLFGDGFVAELAKACGDVLAAVDSETPAAARRIPRGAERGAGGAEVSVRASDDEVQIDDPTLSPMAAEAWAVDGAWAVLGLCARESARVDRARIAAERGGGNRRTFPCAVNSGGEETHAGGGASKRARTEA</sequence>
<reference evidence="2 3" key="1">
    <citation type="journal article" date="2009" name="Science">
        <title>Green evolution and dynamic adaptations revealed by genomes of the marine picoeukaryotes Micromonas.</title>
        <authorList>
            <person name="Worden A.Z."/>
            <person name="Lee J.H."/>
            <person name="Mock T."/>
            <person name="Rouze P."/>
            <person name="Simmons M.P."/>
            <person name="Aerts A.L."/>
            <person name="Allen A.E."/>
            <person name="Cuvelier M.L."/>
            <person name="Derelle E."/>
            <person name="Everett M.V."/>
            <person name="Foulon E."/>
            <person name="Grimwood J."/>
            <person name="Gundlach H."/>
            <person name="Henrissat B."/>
            <person name="Napoli C."/>
            <person name="McDonald S.M."/>
            <person name="Parker M.S."/>
            <person name="Rombauts S."/>
            <person name="Salamov A."/>
            <person name="Von Dassow P."/>
            <person name="Badger J.H."/>
            <person name="Coutinho P.M."/>
            <person name="Demir E."/>
            <person name="Dubchak I."/>
            <person name="Gentemann C."/>
            <person name="Eikrem W."/>
            <person name="Gready J.E."/>
            <person name="John U."/>
            <person name="Lanier W."/>
            <person name="Lindquist E.A."/>
            <person name="Lucas S."/>
            <person name="Mayer K.F."/>
            <person name="Moreau H."/>
            <person name="Not F."/>
            <person name="Otillar R."/>
            <person name="Panaud O."/>
            <person name="Pangilinan J."/>
            <person name="Paulsen I."/>
            <person name="Piegu B."/>
            <person name="Poliakov A."/>
            <person name="Robbens S."/>
            <person name="Schmutz J."/>
            <person name="Toulza E."/>
            <person name="Wyss T."/>
            <person name="Zelensky A."/>
            <person name="Zhou K."/>
            <person name="Armbrust E.V."/>
            <person name="Bhattacharya D."/>
            <person name="Goodenough U.W."/>
            <person name="Van de Peer Y."/>
            <person name="Grigoriev I.V."/>
        </authorList>
    </citation>
    <scope>NUCLEOTIDE SEQUENCE [LARGE SCALE GENOMIC DNA]</scope>
    <source>
        <strain evidence="3">RCC299 / NOUM17</strain>
    </source>
</reference>
<feature type="region of interest" description="Disordered" evidence="1">
    <location>
        <begin position="95"/>
        <end position="201"/>
    </location>
</feature>
<feature type="compositionally biased region" description="Low complexity" evidence="1">
    <location>
        <begin position="184"/>
        <end position="193"/>
    </location>
</feature>
<dbReference type="AlphaFoldDB" id="C1FI05"/>
<feature type="compositionally biased region" description="Low complexity" evidence="1">
    <location>
        <begin position="121"/>
        <end position="144"/>
    </location>
</feature>
<dbReference type="Proteomes" id="UP000002009">
    <property type="component" value="Chromosome 10"/>
</dbReference>
<name>C1FI05_MICCC</name>
<proteinExistence type="predicted"/>